<dbReference type="SMART" id="SM00052">
    <property type="entry name" value="EAL"/>
    <property type="match status" value="1"/>
</dbReference>
<dbReference type="InterPro" id="IPR001633">
    <property type="entry name" value="EAL_dom"/>
</dbReference>
<gene>
    <name evidence="2" type="ORF">CLV72_110270</name>
</gene>
<dbReference type="CDD" id="cd01948">
    <property type="entry name" value="EAL"/>
    <property type="match status" value="1"/>
</dbReference>
<proteinExistence type="predicted"/>
<reference evidence="2 3" key="1">
    <citation type="submission" date="2018-03" db="EMBL/GenBank/DDBJ databases">
        <title>Genomic Encyclopedia of Archaeal and Bacterial Type Strains, Phase II (KMG-II): from individual species to whole genera.</title>
        <authorList>
            <person name="Goeker M."/>
        </authorList>
    </citation>
    <scope>NUCLEOTIDE SEQUENCE [LARGE SCALE GENOMIC DNA]</scope>
    <source>
        <strain evidence="2 3">DSM 45601</strain>
    </source>
</reference>
<dbReference type="RefSeq" id="WP_245930511.1">
    <property type="nucleotide sequence ID" value="NZ_PVZC01000010.1"/>
</dbReference>
<dbReference type="SUPFAM" id="SSF141868">
    <property type="entry name" value="EAL domain-like"/>
    <property type="match status" value="1"/>
</dbReference>
<dbReference type="EMBL" id="PVZC01000010">
    <property type="protein sequence ID" value="PRX92508.1"/>
    <property type="molecule type" value="Genomic_DNA"/>
</dbReference>
<dbReference type="InterPro" id="IPR035919">
    <property type="entry name" value="EAL_sf"/>
</dbReference>
<dbReference type="Gene3D" id="3.20.20.450">
    <property type="entry name" value="EAL domain"/>
    <property type="match status" value="1"/>
</dbReference>
<keyword evidence="3" id="KW-1185">Reference proteome</keyword>
<evidence type="ECO:0000313" key="2">
    <source>
        <dbReference type="EMBL" id="PRX92508.1"/>
    </source>
</evidence>
<dbReference type="InterPro" id="IPR050706">
    <property type="entry name" value="Cyclic-di-GMP_PDE-like"/>
</dbReference>
<dbReference type="Pfam" id="PF00563">
    <property type="entry name" value="EAL"/>
    <property type="match status" value="1"/>
</dbReference>
<accession>A0A2T0PUM7</accession>
<protein>
    <submittedName>
        <fullName evidence="2">EAL domain-containing protein (Putative c-di-GMP-specific phosphodiesterase class I)</fullName>
    </submittedName>
</protein>
<dbReference type="PANTHER" id="PTHR33121:SF70">
    <property type="entry name" value="SIGNALING PROTEIN YKOW"/>
    <property type="match status" value="1"/>
</dbReference>
<comment type="caution">
    <text evidence="2">The sequence shown here is derived from an EMBL/GenBank/DDBJ whole genome shotgun (WGS) entry which is preliminary data.</text>
</comment>
<dbReference type="AlphaFoldDB" id="A0A2T0PUM7"/>
<name>A0A2T0PUM7_9ACTN</name>
<organism evidence="2 3">
    <name type="scientific">Allonocardiopsis opalescens</name>
    <dbReference type="NCBI Taxonomy" id="1144618"/>
    <lineage>
        <taxon>Bacteria</taxon>
        <taxon>Bacillati</taxon>
        <taxon>Actinomycetota</taxon>
        <taxon>Actinomycetes</taxon>
        <taxon>Streptosporangiales</taxon>
        <taxon>Allonocardiopsis</taxon>
    </lineage>
</organism>
<sequence length="374" mass="40260">MPVEQLRRHDALDVGFAPVIDLESGAVVAVEARIAPGGRTDENAPPGLEDAERVSRAARGAAAHENLLPLLLPVRVSTVAYGQERLALLHRTLRELGRRPREVILMLTGNVGGVEEGRLLSGAAALREHGYLVSLGTSHVPPDLLLTIQPYLLRLDPELIAGVPGDDRRTTLVTALAELGRRLGTYMVAAGVHRTEQLAALRSHGVRLAQGPLIADEDWMPADRVQVPVAAPVEPPAPGRAEVGPRVSEFVTPARTMANDTTAELALDAFSHDPKLTSLVLLDEFERPVALLDRTRFLLAVAGPYGHALHAHRPARRLAGPPRIVPRTMPAMAALRAAGRGEEDVYDDLVVTDELGRCAGIVRVSDLIQGMDRF</sequence>
<dbReference type="PANTHER" id="PTHR33121">
    <property type="entry name" value="CYCLIC DI-GMP PHOSPHODIESTERASE PDEF"/>
    <property type="match status" value="1"/>
</dbReference>
<feature type="domain" description="EAL" evidence="1">
    <location>
        <begin position="1"/>
        <end position="231"/>
    </location>
</feature>
<evidence type="ECO:0000313" key="3">
    <source>
        <dbReference type="Proteomes" id="UP000237846"/>
    </source>
</evidence>
<dbReference type="Proteomes" id="UP000237846">
    <property type="component" value="Unassembled WGS sequence"/>
</dbReference>
<dbReference type="GO" id="GO:0071111">
    <property type="term" value="F:cyclic-guanylate-specific phosphodiesterase activity"/>
    <property type="evidence" value="ECO:0007669"/>
    <property type="project" value="InterPro"/>
</dbReference>
<evidence type="ECO:0000259" key="1">
    <source>
        <dbReference type="PROSITE" id="PS50883"/>
    </source>
</evidence>
<dbReference type="PROSITE" id="PS50883">
    <property type="entry name" value="EAL"/>
    <property type="match status" value="1"/>
</dbReference>